<dbReference type="EMBL" id="JAEPQZ010000008">
    <property type="protein sequence ID" value="KAG2178034.1"/>
    <property type="molecule type" value="Genomic_DNA"/>
</dbReference>
<keyword evidence="5 7" id="KW-0472">Membrane</keyword>
<evidence type="ECO:0000256" key="7">
    <source>
        <dbReference type="SAM" id="Phobius"/>
    </source>
</evidence>
<evidence type="ECO:0000256" key="4">
    <source>
        <dbReference type="ARBA" id="ARBA00022989"/>
    </source>
</evidence>
<protein>
    <submittedName>
        <fullName evidence="8">Uncharacterized protein</fullName>
    </submittedName>
</protein>
<dbReference type="GO" id="GO:0005789">
    <property type="term" value="C:endoplasmic reticulum membrane"/>
    <property type="evidence" value="ECO:0007669"/>
    <property type="project" value="TreeGrafter"/>
</dbReference>
<keyword evidence="9" id="KW-1185">Reference proteome</keyword>
<feature type="region of interest" description="Disordered" evidence="6">
    <location>
        <begin position="198"/>
        <end position="252"/>
    </location>
</feature>
<dbReference type="InterPro" id="IPR008010">
    <property type="entry name" value="Tatp1"/>
</dbReference>
<proteinExistence type="inferred from homology"/>
<comment type="caution">
    <text evidence="8">The sequence shown here is derived from an EMBL/GenBank/DDBJ whole genome shotgun (WGS) entry which is preliminary data.</text>
</comment>
<feature type="compositionally biased region" description="Basic residues" evidence="6">
    <location>
        <begin position="129"/>
        <end position="138"/>
    </location>
</feature>
<feature type="transmembrane region" description="Helical" evidence="7">
    <location>
        <begin position="727"/>
        <end position="760"/>
    </location>
</feature>
<reference evidence="8" key="1">
    <citation type="submission" date="2020-12" db="EMBL/GenBank/DDBJ databases">
        <title>Metabolic potential, ecology and presence of endohyphal bacteria is reflected in genomic diversity of Mucoromycotina.</title>
        <authorList>
            <person name="Muszewska A."/>
            <person name="Okrasinska A."/>
            <person name="Steczkiewicz K."/>
            <person name="Drgas O."/>
            <person name="Orlowska M."/>
            <person name="Perlinska-Lenart U."/>
            <person name="Aleksandrzak-Piekarczyk T."/>
            <person name="Szatraj K."/>
            <person name="Zielenkiewicz U."/>
            <person name="Pilsyk S."/>
            <person name="Malc E."/>
            <person name="Mieczkowski P."/>
            <person name="Kruszewska J.S."/>
            <person name="Biernat P."/>
            <person name="Pawlowska J."/>
        </authorList>
    </citation>
    <scope>NUCLEOTIDE SEQUENCE</scope>
    <source>
        <strain evidence="8">WA0000067209</strain>
    </source>
</reference>
<feature type="transmembrane region" description="Helical" evidence="7">
    <location>
        <begin position="323"/>
        <end position="342"/>
    </location>
</feature>
<evidence type="ECO:0000313" key="9">
    <source>
        <dbReference type="Proteomes" id="UP000654370"/>
    </source>
</evidence>
<name>A0A8H7PPI7_MORIS</name>
<feature type="compositionally biased region" description="Polar residues" evidence="6">
    <location>
        <begin position="219"/>
        <end position="234"/>
    </location>
</feature>
<feature type="transmembrane region" description="Helical" evidence="7">
    <location>
        <begin position="449"/>
        <end position="469"/>
    </location>
</feature>
<dbReference type="OrthoDB" id="29023at2759"/>
<comment type="similarity">
    <text evidence="2">Belongs to the TAPT1 family.</text>
</comment>
<dbReference type="Pfam" id="PF05346">
    <property type="entry name" value="DUF747"/>
    <property type="match status" value="1"/>
</dbReference>
<evidence type="ECO:0000256" key="3">
    <source>
        <dbReference type="ARBA" id="ARBA00022692"/>
    </source>
</evidence>
<keyword evidence="4 7" id="KW-1133">Transmembrane helix</keyword>
<feature type="region of interest" description="Disordered" evidence="6">
    <location>
        <begin position="107"/>
        <end position="154"/>
    </location>
</feature>
<dbReference type="Proteomes" id="UP000654370">
    <property type="component" value="Unassembled WGS sequence"/>
</dbReference>
<feature type="region of interest" description="Disordered" evidence="6">
    <location>
        <begin position="1"/>
        <end position="90"/>
    </location>
</feature>
<keyword evidence="3 7" id="KW-0812">Transmembrane</keyword>
<dbReference type="PANTHER" id="PTHR13317:SF4">
    <property type="entry name" value="TRANSMEMBRANE ANTERIOR POSTERIOR TRANSFORMATION PROTEIN 1 HOMOLOG"/>
    <property type="match status" value="1"/>
</dbReference>
<feature type="compositionally biased region" description="Low complexity" evidence="6">
    <location>
        <begin position="111"/>
        <end position="128"/>
    </location>
</feature>
<accession>A0A8H7PPI7</accession>
<feature type="compositionally biased region" description="Low complexity" evidence="6">
    <location>
        <begin position="53"/>
        <end position="65"/>
    </location>
</feature>
<comment type="subcellular location">
    <subcellularLocation>
        <location evidence="1">Membrane</location>
        <topology evidence="1">Multi-pass membrane protein</topology>
    </subcellularLocation>
</comment>
<organism evidence="8 9">
    <name type="scientific">Mortierella isabellina</name>
    <name type="common">Filamentous fungus</name>
    <name type="synonym">Umbelopsis isabellina</name>
    <dbReference type="NCBI Taxonomy" id="91625"/>
    <lineage>
        <taxon>Eukaryota</taxon>
        <taxon>Fungi</taxon>
        <taxon>Fungi incertae sedis</taxon>
        <taxon>Mucoromycota</taxon>
        <taxon>Mucoromycotina</taxon>
        <taxon>Umbelopsidomycetes</taxon>
        <taxon>Umbelopsidales</taxon>
        <taxon>Umbelopsidaceae</taxon>
        <taxon>Umbelopsis</taxon>
    </lineage>
</organism>
<feature type="transmembrane region" description="Helical" evidence="7">
    <location>
        <begin position="475"/>
        <end position="492"/>
    </location>
</feature>
<dbReference type="AlphaFoldDB" id="A0A8H7PPI7"/>
<gene>
    <name evidence="8" type="ORF">INT43_003287</name>
</gene>
<feature type="transmembrane region" description="Helical" evidence="7">
    <location>
        <begin position="678"/>
        <end position="698"/>
    </location>
</feature>
<evidence type="ECO:0000256" key="2">
    <source>
        <dbReference type="ARBA" id="ARBA00008803"/>
    </source>
</evidence>
<evidence type="ECO:0000313" key="8">
    <source>
        <dbReference type="EMBL" id="KAG2178034.1"/>
    </source>
</evidence>
<evidence type="ECO:0000256" key="5">
    <source>
        <dbReference type="ARBA" id="ARBA00023136"/>
    </source>
</evidence>
<evidence type="ECO:0000256" key="6">
    <source>
        <dbReference type="SAM" id="MobiDB-lite"/>
    </source>
</evidence>
<dbReference type="PANTHER" id="PTHR13317">
    <property type="entry name" value="TRANSMEMBRANE ANTERIOR POSTERIOR TRANSFORMATION PROTEIN 1 HOMOLOG"/>
    <property type="match status" value="1"/>
</dbReference>
<sequence>MSENSSYIDLRVQPAQENEADASYSYANRSMPPGENRNSRRLSFTELTRAAKLSTRNSSSLSPSLNRRRAPPSSPNLSFPHYSLSSPKESSRLAAYTSNSFEILDMSYPNTESSSPTPGKTTSYPSTGSKKKKKHRSNKSTNFTPPQSPTAPLRRRSLNSYAQMPLVTNGQGKRVVNGNNAYVQGNPSKVARRSLIAKATDEEYSESNTSAKSRDKENATPSDFSDISSASEPNSRLKSKQRSRSSISKLSTTAEKLPAEDIKDVPAEKPSFSIWDYLQDELTASDFDSAQDLKRERVTNLLGVPGAVEKLMSFGFVVCLDSFLYTFTILPLRFLLALVRFVQVTGWNLLHLWTTERSSHNFAPSYKTFETFPKITLDASRMYHSIRGQAVLKLYVIFNVLEICDKLCCSVGGDILDALFSKTTLGNYRGQQTSGESVSAKRHLRPITFFFLALVYMIIHTLVLFIQMITLNVAINFYSNALLTLLISNQFVEIKQSVFKKFEKENLFQLSCSDIVERFQQCTFLVIITLRNVIELSESPPSPFSILPSTFVPLFKLPTTTTLDTLMTPVVMVIVSELIVDWLKHAFITKFNQIRPSIYGKYIDILCRDLVVGSPGRVSGKKAIFVDQAPMVSRRIGFPALPMACLATRVVHQLLPLLLSSTSSSSISDSSRGTVSTYIVESIAAFMITYCGGVLNAIGSLVDVDMVEVVANIFMRGGTLDKALEQVIWLSGWTIGITVVGLCLIALKVLVGINLLGYAYKRYSSMHSREVKERKKDEEYAEMDKGEKEYKSSVHKYLDDNNDNVLGLAQQKYTLNNVDRFSMVRSRIP</sequence>
<evidence type="ECO:0000256" key="1">
    <source>
        <dbReference type="ARBA" id="ARBA00004141"/>
    </source>
</evidence>